<dbReference type="Gene3D" id="3.20.20.190">
    <property type="entry name" value="Phosphatidylinositol (PI) phosphodiesterase"/>
    <property type="match status" value="1"/>
</dbReference>
<feature type="signal peptide" evidence="1">
    <location>
        <begin position="1"/>
        <end position="24"/>
    </location>
</feature>
<reference evidence="3 4" key="1">
    <citation type="journal article" date="2019" name="Int. J. Syst. Evol. Microbiol.">
        <title>The Global Catalogue of Microorganisms (GCM) 10K type strain sequencing project: providing services to taxonomists for standard genome sequencing and annotation.</title>
        <authorList>
            <consortium name="The Broad Institute Genomics Platform"/>
            <consortium name="The Broad Institute Genome Sequencing Center for Infectious Disease"/>
            <person name="Wu L."/>
            <person name="Ma J."/>
        </authorList>
    </citation>
    <scope>NUCLEOTIDE SEQUENCE [LARGE SCALE GENOMIC DNA]</scope>
    <source>
        <strain evidence="3 4">JCM 15089</strain>
    </source>
</reference>
<dbReference type="CDD" id="cd08566">
    <property type="entry name" value="GDPD_AtGDE_like"/>
    <property type="match status" value="1"/>
</dbReference>
<dbReference type="Pfam" id="PF16387">
    <property type="entry name" value="DUF4996"/>
    <property type="match status" value="1"/>
</dbReference>
<dbReference type="InterPro" id="IPR030395">
    <property type="entry name" value="GP_PDE_dom"/>
</dbReference>
<sequence>MKALRVSAFAIAMALVAFSAPASAAGLKSFHDPARSVLVASHRACWKMASENAIDGIRACIARGIDMVEVDVRTTKDGHLILMHDETVDRTTNGHGAVADLAEQDVTALLLRERGGGEKNVLTRRHVPTLAAALAVVRNRILVNLDVKAAALDQVIDEVVAAHAQSSVQLNVSLDVDPAVVARAKASGIALQLVDIERDRKLSDSEFLAKVEALQPDAVQVIFDRDAAIDRLHALLGNRGGALFVNTMTSDIATGHPMNLSGSYTDAGALENPDAVWGRLIQTGVSIIQTDEPQSLLQYLSRRTW</sequence>
<feature type="domain" description="GP-PDE" evidence="2">
    <location>
        <begin position="37"/>
        <end position="300"/>
    </location>
</feature>
<dbReference type="InterPro" id="IPR032160">
    <property type="entry name" value="DUF4996"/>
</dbReference>
<comment type="caution">
    <text evidence="3">The sequence shown here is derived from an EMBL/GenBank/DDBJ whole genome shotgun (WGS) entry which is preliminary data.</text>
</comment>
<keyword evidence="1" id="KW-0732">Signal</keyword>
<dbReference type="PROSITE" id="PS50007">
    <property type="entry name" value="PIPLC_X_DOMAIN"/>
    <property type="match status" value="1"/>
</dbReference>
<dbReference type="RefSeq" id="WP_166935963.1">
    <property type="nucleotide sequence ID" value="NZ_BAAADD010000006.1"/>
</dbReference>
<proteinExistence type="predicted"/>
<gene>
    <name evidence="3" type="ORF">GCM10008942_23100</name>
</gene>
<dbReference type="InterPro" id="IPR017946">
    <property type="entry name" value="PLC-like_Pdiesterase_TIM-brl"/>
</dbReference>
<feature type="chain" id="PRO_5046372677" evidence="1">
    <location>
        <begin position="25"/>
        <end position="305"/>
    </location>
</feature>
<keyword evidence="4" id="KW-1185">Reference proteome</keyword>
<name>A0ABN1ET26_9PROT</name>
<organism evidence="3 4">
    <name type="scientific">Rhizomicrobium electricum</name>
    <dbReference type="NCBI Taxonomy" id="480070"/>
    <lineage>
        <taxon>Bacteria</taxon>
        <taxon>Pseudomonadati</taxon>
        <taxon>Pseudomonadota</taxon>
        <taxon>Alphaproteobacteria</taxon>
        <taxon>Micropepsales</taxon>
        <taxon>Micropepsaceae</taxon>
        <taxon>Rhizomicrobium</taxon>
    </lineage>
</organism>
<evidence type="ECO:0000313" key="4">
    <source>
        <dbReference type="Proteomes" id="UP001499951"/>
    </source>
</evidence>
<protein>
    <submittedName>
        <fullName evidence="3">Glycerophosphodiester phosphodiesterase family protein</fullName>
    </submittedName>
</protein>
<evidence type="ECO:0000259" key="2">
    <source>
        <dbReference type="PROSITE" id="PS51704"/>
    </source>
</evidence>
<evidence type="ECO:0000313" key="3">
    <source>
        <dbReference type="EMBL" id="GAA0573816.1"/>
    </source>
</evidence>
<dbReference type="PROSITE" id="PS51704">
    <property type="entry name" value="GP_PDE"/>
    <property type="match status" value="1"/>
</dbReference>
<dbReference type="Proteomes" id="UP001499951">
    <property type="component" value="Unassembled WGS sequence"/>
</dbReference>
<dbReference type="SUPFAM" id="SSF51695">
    <property type="entry name" value="PLC-like phosphodiesterases"/>
    <property type="match status" value="1"/>
</dbReference>
<dbReference type="PANTHER" id="PTHR46320:SF1">
    <property type="entry name" value="GLYCEROPHOSPHODIESTER PHOSPHODIESTERASE 1"/>
    <property type="match status" value="1"/>
</dbReference>
<accession>A0ABN1ET26</accession>
<dbReference type="PANTHER" id="PTHR46320">
    <property type="entry name" value="GLYCEROPHOSPHODIESTER PHOSPHODIESTERASE 1"/>
    <property type="match status" value="1"/>
</dbReference>
<dbReference type="EMBL" id="BAAADD010000006">
    <property type="protein sequence ID" value="GAA0573816.1"/>
    <property type="molecule type" value="Genomic_DNA"/>
</dbReference>
<dbReference type="Pfam" id="PF03009">
    <property type="entry name" value="GDPD"/>
    <property type="match status" value="1"/>
</dbReference>
<evidence type="ECO:0000256" key="1">
    <source>
        <dbReference type="SAM" id="SignalP"/>
    </source>
</evidence>